<evidence type="ECO:0000256" key="7">
    <source>
        <dbReference type="ARBA" id="ARBA00022984"/>
    </source>
</evidence>
<dbReference type="InterPro" id="IPR005750">
    <property type="entry name" value="UDP_GlcNAc_COvinyl_MurA"/>
</dbReference>
<keyword evidence="4" id="KW-0132">Cell division</keyword>
<dbReference type="PANTHER" id="PTHR43783:SF1">
    <property type="entry name" value="UDP-N-ACETYLGLUCOSAMINE 1-CARBOXYVINYLTRANSFERASE"/>
    <property type="match status" value="1"/>
</dbReference>
<comment type="similarity">
    <text evidence="10">Belongs to the EPSP synthase family. MurA subfamily.</text>
</comment>
<dbReference type="NCBIfam" id="NF006873">
    <property type="entry name" value="PRK09369.1"/>
    <property type="match status" value="1"/>
</dbReference>
<comment type="subcellular location">
    <subcellularLocation>
        <location evidence="1">Cytoplasm</location>
    </subcellularLocation>
</comment>
<keyword evidence="8" id="KW-0131">Cell cycle</keyword>
<comment type="pathway">
    <text evidence="2">Cell wall biogenesis; peptidoglycan biosynthesis.</text>
</comment>
<dbReference type="Pfam" id="PF00275">
    <property type="entry name" value="EPSP_synthase"/>
    <property type="match status" value="1"/>
</dbReference>
<accession>A0A3B1DD01</accession>
<keyword evidence="5 17" id="KW-0808">Transferase</keyword>
<dbReference type="EC" id="2.5.1.7" evidence="11"/>
<evidence type="ECO:0000256" key="13">
    <source>
        <dbReference type="ARBA" id="ARBA00042443"/>
    </source>
</evidence>
<keyword evidence="6" id="KW-0133">Cell shape</keyword>
<dbReference type="NCBIfam" id="TIGR01072">
    <property type="entry name" value="murA"/>
    <property type="match status" value="1"/>
</dbReference>
<evidence type="ECO:0000256" key="2">
    <source>
        <dbReference type="ARBA" id="ARBA00004752"/>
    </source>
</evidence>
<dbReference type="GO" id="GO:0005737">
    <property type="term" value="C:cytoplasm"/>
    <property type="evidence" value="ECO:0007669"/>
    <property type="project" value="UniProtKB-SubCell"/>
</dbReference>
<reference evidence="17" key="1">
    <citation type="submission" date="2018-06" db="EMBL/GenBank/DDBJ databases">
        <authorList>
            <person name="Zhirakovskaya E."/>
        </authorList>
    </citation>
    <scope>NUCLEOTIDE SEQUENCE</scope>
</reference>
<dbReference type="GO" id="GO:0009252">
    <property type="term" value="P:peptidoglycan biosynthetic process"/>
    <property type="evidence" value="ECO:0007669"/>
    <property type="project" value="UniProtKB-KW"/>
</dbReference>
<dbReference type="GO" id="GO:0008360">
    <property type="term" value="P:regulation of cell shape"/>
    <property type="evidence" value="ECO:0007669"/>
    <property type="project" value="UniProtKB-KW"/>
</dbReference>
<evidence type="ECO:0000256" key="10">
    <source>
        <dbReference type="ARBA" id="ARBA00038367"/>
    </source>
</evidence>
<evidence type="ECO:0000256" key="11">
    <source>
        <dbReference type="ARBA" id="ARBA00039108"/>
    </source>
</evidence>
<dbReference type="GO" id="GO:0019277">
    <property type="term" value="P:UDP-N-acetylgalactosamine biosynthetic process"/>
    <property type="evidence" value="ECO:0007669"/>
    <property type="project" value="InterPro"/>
</dbReference>
<feature type="domain" description="Enolpyruvate transferase" evidence="16">
    <location>
        <begin position="6"/>
        <end position="409"/>
    </location>
</feature>
<name>A0A3B1DD01_9ZZZZ</name>
<dbReference type="InterPro" id="IPR050068">
    <property type="entry name" value="MurA_subfamily"/>
</dbReference>
<evidence type="ECO:0000256" key="6">
    <source>
        <dbReference type="ARBA" id="ARBA00022960"/>
    </source>
</evidence>
<dbReference type="InterPro" id="IPR036968">
    <property type="entry name" value="Enolpyruvate_Tfrase_sf"/>
</dbReference>
<organism evidence="17">
    <name type="scientific">hydrothermal vent metagenome</name>
    <dbReference type="NCBI Taxonomy" id="652676"/>
    <lineage>
        <taxon>unclassified sequences</taxon>
        <taxon>metagenomes</taxon>
        <taxon>ecological metagenomes</taxon>
    </lineage>
</organism>
<dbReference type="EMBL" id="UOGL01000474">
    <property type="protein sequence ID" value="VAX40706.1"/>
    <property type="molecule type" value="Genomic_DNA"/>
</dbReference>
<dbReference type="InterPro" id="IPR001986">
    <property type="entry name" value="Enolpyruvate_Tfrase_dom"/>
</dbReference>
<evidence type="ECO:0000256" key="9">
    <source>
        <dbReference type="ARBA" id="ARBA00023316"/>
    </source>
</evidence>
<evidence type="ECO:0000256" key="1">
    <source>
        <dbReference type="ARBA" id="ARBA00004496"/>
    </source>
</evidence>
<evidence type="ECO:0000256" key="5">
    <source>
        <dbReference type="ARBA" id="ARBA00022679"/>
    </source>
</evidence>
<evidence type="ECO:0000259" key="16">
    <source>
        <dbReference type="Pfam" id="PF00275"/>
    </source>
</evidence>
<keyword evidence="7" id="KW-0573">Peptidoglycan synthesis</keyword>
<evidence type="ECO:0000256" key="4">
    <source>
        <dbReference type="ARBA" id="ARBA00022618"/>
    </source>
</evidence>
<evidence type="ECO:0000256" key="3">
    <source>
        <dbReference type="ARBA" id="ARBA00022490"/>
    </source>
</evidence>
<dbReference type="GO" id="GO:0008760">
    <property type="term" value="F:UDP-N-acetylglucosamine 1-carboxyvinyltransferase activity"/>
    <property type="evidence" value="ECO:0007669"/>
    <property type="project" value="UniProtKB-EC"/>
</dbReference>
<evidence type="ECO:0000313" key="17">
    <source>
        <dbReference type="EMBL" id="VAX40706.1"/>
    </source>
</evidence>
<dbReference type="GO" id="GO:0071555">
    <property type="term" value="P:cell wall organization"/>
    <property type="evidence" value="ECO:0007669"/>
    <property type="project" value="UniProtKB-KW"/>
</dbReference>
<dbReference type="GO" id="GO:0051301">
    <property type="term" value="P:cell division"/>
    <property type="evidence" value="ECO:0007669"/>
    <property type="project" value="UniProtKB-KW"/>
</dbReference>
<dbReference type="CDD" id="cd01555">
    <property type="entry name" value="UdpNAET"/>
    <property type="match status" value="1"/>
</dbReference>
<keyword evidence="3" id="KW-0963">Cytoplasm</keyword>
<keyword evidence="9" id="KW-0961">Cell wall biogenesis/degradation</keyword>
<dbReference type="AlphaFoldDB" id="A0A3B1DD01"/>
<dbReference type="SUPFAM" id="SSF55205">
    <property type="entry name" value="EPT/RTPC-like"/>
    <property type="match status" value="1"/>
</dbReference>
<evidence type="ECO:0000256" key="14">
    <source>
        <dbReference type="ARBA" id="ARBA00042842"/>
    </source>
</evidence>
<comment type="catalytic activity">
    <reaction evidence="15">
        <text>phosphoenolpyruvate + UDP-N-acetyl-alpha-D-glucosamine = UDP-N-acetyl-3-O-(1-carboxyvinyl)-alpha-D-glucosamine + phosphate</text>
        <dbReference type="Rhea" id="RHEA:18681"/>
        <dbReference type="ChEBI" id="CHEBI:43474"/>
        <dbReference type="ChEBI" id="CHEBI:57705"/>
        <dbReference type="ChEBI" id="CHEBI:58702"/>
        <dbReference type="ChEBI" id="CHEBI:68483"/>
        <dbReference type="EC" id="2.5.1.7"/>
    </reaction>
</comment>
<sequence>MEMFVVQGGSPLHGSVRVSGAKNSALPIMAATLMSTGISQLHGIPHLVDVRTLSKLLCSLGMKIERNENDCLQCEVVSEHSTKAEYELVRQMRASICVLGPLLAKRGRAIVSLPGGCHIGHRPVDLHLKGLQALGANITIQQGYIVAEAKQLKGTAINLTGPLGSSVTGTCNIMAAATLAKGCTTITGAACEPEVVDLGCFLNKMGANILGLGSAEIVIEGVEHLTEAEQTIIPDRIEAATLLIAAAITGGSIQLNHVRPDHMKAVIATLSEMGFQIECSENSISIQSHGKPLSISCTTKSYPGFPTDVQAQLMALLSLAEGTSRMTETVFPDRFMHVQELVRLGANIERQGASAIVSGVKKLNGAHVMASDLRASAALVIAALAAEGETVIRRIYHLDRGYEHLEKKLTQLGAVIERLQDEQ</sequence>
<dbReference type="InterPro" id="IPR013792">
    <property type="entry name" value="RNA3'P_cycl/enolpyr_Trfase_a/b"/>
</dbReference>
<evidence type="ECO:0000256" key="12">
    <source>
        <dbReference type="ARBA" id="ARBA00039754"/>
    </source>
</evidence>
<evidence type="ECO:0000256" key="15">
    <source>
        <dbReference type="ARBA" id="ARBA00047527"/>
    </source>
</evidence>
<dbReference type="PANTHER" id="PTHR43783">
    <property type="entry name" value="UDP-N-ACETYLGLUCOSAMINE 1-CARBOXYVINYLTRANSFERASE"/>
    <property type="match status" value="1"/>
</dbReference>
<gene>
    <name evidence="17" type="ORF">MNBD_PLANCTO02-3397</name>
</gene>
<proteinExistence type="inferred from homology"/>
<dbReference type="HAMAP" id="MF_00111">
    <property type="entry name" value="MurA"/>
    <property type="match status" value="1"/>
</dbReference>
<protein>
    <recommendedName>
        <fullName evidence="12">UDP-N-acetylglucosamine 1-carboxyvinyltransferase</fullName>
        <ecNumber evidence="11">2.5.1.7</ecNumber>
    </recommendedName>
    <alternativeName>
        <fullName evidence="13">Enoylpyruvate transferase</fullName>
    </alternativeName>
    <alternativeName>
        <fullName evidence="14">UDP-N-acetylglucosamine enolpyruvyl transferase</fullName>
    </alternativeName>
</protein>
<evidence type="ECO:0000256" key="8">
    <source>
        <dbReference type="ARBA" id="ARBA00023306"/>
    </source>
</evidence>
<dbReference type="Gene3D" id="3.65.10.10">
    <property type="entry name" value="Enolpyruvate transferase domain"/>
    <property type="match status" value="2"/>
</dbReference>